<dbReference type="Proteomes" id="UP000186817">
    <property type="component" value="Unassembled WGS sequence"/>
</dbReference>
<protein>
    <submittedName>
        <fullName evidence="2">Malonyl-CoA-acyl carrier protein transacylase, mitochondrial</fullName>
    </submittedName>
</protein>
<dbReference type="Gene3D" id="3.40.366.10">
    <property type="entry name" value="Malonyl-Coenzyme A Acyl Carrier Protein, domain 2"/>
    <property type="match status" value="1"/>
</dbReference>
<dbReference type="EMBL" id="LSRX01000999">
    <property type="protein sequence ID" value="OLP85020.1"/>
    <property type="molecule type" value="Genomic_DNA"/>
</dbReference>
<dbReference type="Pfam" id="PF00698">
    <property type="entry name" value="Acyl_transf_1"/>
    <property type="match status" value="1"/>
</dbReference>
<name>A0A1Q9CQ33_SYMMI</name>
<evidence type="ECO:0000313" key="2">
    <source>
        <dbReference type="EMBL" id="OLP85020.1"/>
    </source>
</evidence>
<dbReference type="SMART" id="SM00827">
    <property type="entry name" value="PKS_AT"/>
    <property type="match status" value="1"/>
</dbReference>
<comment type="caution">
    <text evidence="2">The sequence shown here is derived from an EMBL/GenBank/DDBJ whole genome shotgun (WGS) entry which is preliminary data.</text>
</comment>
<dbReference type="PANTHER" id="PTHR47170">
    <property type="entry name" value="MALONYL-COA ACP TRANSACYLASE, ACP-BINDING"/>
    <property type="match status" value="1"/>
</dbReference>
<dbReference type="AlphaFoldDB" id="A0A1Q9CQ33"/>
<dbReference type="InterPro" id="IPR014043">
    <property type="entry name" value="Acyl_transferase_dom"/>
</dbReference>
<evidence type="ECO:0000259" key="1">
    <source>
        <dbReference type="SMART" id="SM00827"/>
    </source>
</evidence>
<dbReference type="SUPFAM" id="SSF52151">
    <property type="entry name" value="FabD/lysophospholipase-like"/>
    <property type="match status" value="1"/>
</dbReference>
<evidence type="ECO:0000313" key="3">
    <source>
        <dbReference type="Proteomes" id="UP000186817"/>
    </source>
</evidence>
<dbReference type="Gene3D" id="3.30.70.250">
    <property type="entry name" value="Malonyl-CoA ACP transacylase, ACP-binding"/>
    <property type="match status" value="1"/>
</dbReference>
<sequence>MRAVFSSCSRTLLSTVSKGSRSKEEQRGRSGTSSDVLLHKVAKALIVQSDYLSRLQSDHTVIFTFRNGDGPQLMVPLLHEVAANWRDQRSKGKVTKSLKQTLLQYVTAEIITRVTTFASDQSAQAKAQEMGWVTSDLEYNYLDWSAEEQRLVPRQEGTLTQDQVLADARRLKTLLKQQELIIKFSAARNAQPDSTSETATFVLELSLQIPAAAEAMAIFRKWFASSALLLLSLHFVSSRPADLFRVQLPLVGKNPIRLPCKAMQKVSCIWGPDPSPDIIELPGARRLREAARAVLDFDPLEGPGFQGFYELLRGPEGWLEHTQYCQPVMYITQLAAVEKLRDKRPAALERCKAVAGLSLGDFAALTFAGVWDFETGLRAVQLRGELMEAAMLESPQAALAVAGLSQETVEGLCVDCRKTGEVCEISQRLFADGFLCAGSDAAVERLLQRARSSRGCKQVQPVKLAGACHTSMMAEARMQMFDFLQSFAGNLQPPRIDVYLSCGTKVAAGSSPDWAALLADQLTQPANWIDSVVAMLKDGLGEFYECGPLNQLKGMMKRIDPMAYKATISLDVYSEEWQMRPAGSLPPRWGEGPPAASAADLLAVGAMPVRLPGPSEAQVEGSA</sequence>
<gene>
    <name evidence="2" type="primary">MCAT</name>
    <name evidence="2" type="ORF">AK812_SmicGene34025</name>
</gene>
<dbReference type="PANTHER" id="PTHR47170:SF2">
    <property type="entry name" value="MALONYL-COA:ACP TRANSACYLASE (MAT) DOMAIN-CONTAINING PROTEIN"/>
    <property type="match status" value="1"/>
</dbReference>
<reference evidence="2 3" key="1">
    <citation type="submission" date="2016-02" db="EMBL/GenBank/DDBJ databases">
        <title>Genome analysis of coral dinoflagellate symbionts highlights evolutionary adaptations to a symbiotic lifestyle.</title>
        <authorList>
            <person name="Aranda M."/>
            <person name="Li Y."/>
            <person name="Liew Y.J."/>
            <person name="Baumgarten S."/>
            <person name="Simakov O."/>
            <person name="Wilson M."/>
            <person name="Piel J."/>
            <person name="Ashoor H."/>
            <person name="Bougouffa S."/>
            <person name="Bajic V.B."/>
            <person name="Ryu T."/>
            <person name="Ravasi T."/>
            <person name="Bayer T."/>
            <person name="Micklem G."/>
            <person name="Kim H."/>
            <person name="Bhak J."/>
            <person name="Lajeunesse T.C."/>
            <person name="Voolstra C.R."/>
        </authorList>
    </citation>
    <scope>NUCLEOTIDE SEQUENCE [LARGE SCALE GENOMIC DNA]</scope>
    <source>
        <strain evidence="2 3">CCMP2467</strain>
    </source>
</reference>
<accession>A0A1Q9CQ33</accession>
<feature type="domain" description="Malonyl-CoA:ACP transacylase (MAT)" evidence="1">
    <location>
        <begin position="284"/>
        <end position="589"/>
    </location>
</feature>
<proteinExistence type="predicted"/>
<dbReference type="GO" id="GO:0016740">
    <property type="term" value="F:transferase activity"/>
    <property type="evidence" value="ECO:0007669"/>
    <property type="project" value="InterPro"/>
</dbReference>
<organism evidence="2 3">
    <name type="scientific">Symbiodinium microadriaticum</name>
    <name type="common">Dinoflagellate</name>
    <name type="synonym">Zooxanthella microadriatica</name>
    <dbReference type="NCBI Taxonomy" id="2951"/>
    <lineage>
        <taxon>Eukaryota</taxon>
        <taxon>Sar</taxon>
        <taxon>Alveolata</taxon>
        <taxon>Dinophyceae</taxon>
        <taxon>Suessiales</taxon>
        <taxon>Symbiodiniaceae</taxon>
        <taxon>Symbiodinium</taxon>
    </lineage>
</organism>
<keyword evidence="3" id="KW-1185">Reference proteome</keyword>
<dbReference type="InterPro" id="IPR052760">
    <property type="entry name" value="Mitochondrial_malonyltrans"/>
</dbReference>
<dbReference type="InterPro" id="IPR001227">
    <property type="entry name" value="Ac_transferase_dom_sf"/>
</dbReference>
<dbReference type="OrthoDB" id="541883at2759"/>
<dbReference type="InterPro" id="IPR016035">
    <property type="entry name" value="Acyl_Trfase/lysoPLipase"/>
</dbReference>